<feature type="transmembrane region" description="Helical" evidence="9">
    <location>
        <begin position="84"/>
        <end position="102"/>
    </location>
</feature>
<keyword evidence="5 9" id="KW-0812">Transmembrane</keyword>
<feature type="transmembrane region" description="Helical" evidence="9">
    <location>
        <begin position="253"/>
        <end position="271"/>
    </location>
</feature>
<proteinExistence type="predicted"/>
<dbReference type="EMBL" id="CP000771">
    <property type="protein sequence ID" value="ABS60484.1"/>
    <property type="molecule type" value="Genomic_DNA"/>
</dbReference>
<protein>
    <submittedName>
        <fullName evidence="10">NQR2 and RnfD family protein</fullName>
    </submittedName>
</protein>
<feature type="transmembrane region" description="Helical" evidence="9">
    <location>
        <begin position="221"/>
        <end position="241"/>
    </location>
</feature>
<evidence type="ECO:0000313" key="10">
    <source>
        <dbReference type="EMBL" id="ABS60484.1"/>
    </source>
</evidence>
<dbReference type="GO" id="GO:0055085">
    <property type="term" value="P:transmembrane transport"/>
    <property type="evidence" value="ECO:0007669"/>
    <property type="project" value="InterPro"/>
</dbReference>
<evidence type="ECO:0000256" key="1">
    <source>
        <dbReference type="ARBA" id="ARBA00022448"/>
    </source>
</evidence>
<dbReference type="KEGG" id="fno:Fnod_0629"/>
<dbReference type="OrthoDB" id="9776359at2"/>
<feature type="transmembrane region" description="Helical" evidence="9">
    <location>
        <begin position="167"/>
        <end position="188"/>
    </location>
</feature>
<dbReference type="Proteomes" id="UP000002415">
    <property type="component" value="Chromosome"/>
</dbReference>
<keyword evidence="7 9" id="KW-1133">Transmembrane helix</keyword>
<evidence type="ECO:0000256" key="9">
    <source>
        <dbReference type="SAM" id="Phobius"/>
    </source>
</evidence>
<dbReference type="InterPro" id="IPR004338">
    <property type="entry name" value="NqrB/RnfD"/>
</dbReference>
<dbReference type="GO" id="GO:0005886">
    <property type="term" value="C:plasma membrane"/>
    <property type="evidence" value="ECO:0007669"/>
    <property type="project" value="TreeGrafter"/>
</dbReference>
<evidence type="ECO:0000256" key="4">
    <source>
        <dbReference type="ARBA" id="ARBA00022643"/>
    </source>
</evidence>
<evidence type="ECO:0000256" key="3">
    <source>
        <dbReference type="ARBA" id="ARBA00022630"/>
    </source>
</evidence>
<dbReference type="eggNOG" id="COG4658">
    <property type="taxonomic scope" value="Bacteria"/>
</dbReference>
<feature type="transmembrane region" description="Helical" evidence="9">
    <location>
        <begin position="195"/>
        <end position="215"/>
    </location>
</feature>
<keyword evidence="6" id="KW-1278">Translocase</keyword>
<evidence type="ECO:0000256" key="2">
    <source>
        <dbReference type="ARBA" id="ARBA00022553"/>
    </source>
</evidence>
<dbReference type="PANTHER" id="PTHR30578">
    <property type="entry name" value="ELECTRON TRANSPORT COMPLEX PROTEIN RNFD"/>
    <property type="match status" value="1"/>
</dbReference>
<keyword evidence="8 9" id="KW-0472">Membrane</keyword>
<dbReference type="Pfam" id="PF03116">
    <property type="entry name" value="NQR2_RnfD_RnfE"/>
    <property type="match status" value="1"/>
</dbReference>
<evidence type="ECO:0000256" key="6">
    <source>
        <dbReference type="ARBA" id="ARBA00022967"/>
    </source>
</evidence>
<dbReference type="HOGENOM" id="CLU_042020_1_0_0"/>
<keyword evidence="3" id="KW-0285">Flavoprotein</keyword>
<accession>A7HKQ1</accession>
<sequence>MVEKISKFFQKQPMMRKMLWALLFVFIFSVFAYGFKVIWLGIWVFTTGVFVEYLFEKQKRKPVSEAVLVTCMLFLLSLPPNTPFWVAMIGIAFGVAFGKEVYGGFGRNIFNPAIVGRLFIYITFPNYMTMGWVKPSLFGTDAVSSATPLALMRQGESLNVLNLLTGWRAGSIGEGPILIILAAAVYLIVTKTASWRLMISTYFSAAALTFLLDVFNVPKALPTIPAILSGSLVFISVFMATEPITAPKKIRSQWIYGIIIGTTGVIIRTFSLFSEGWSFAILMGNLFAPLLDEVIKDKKKKAPVQGQTKKVEA</sequence>
<dbReference type="RefSeq" id="WP_011993803.1">
    <property type="nucleotide sequence ID" value="NC_009718.1"/>
</dbReference>
<keyword evidence="4" id="KW-0288">FMN</keyword>
<dbReference type="AlphaFoldDB" id="A7HKQ1"/>
<reference evidence="10 11" key="2">
    <citation type="journal article" date="2009" name="Proc. Natl. Acad. Sci. U.S.A.">
        <title>On the chimeric nature, thermophilic origin, and phylogenetic placement of the Thermotogales.</title>
        <authorList>
            <person name="Zhaxybayeva O."/>
            <person name="Swithers K.S."/>
            <person name="Lapierre P."/>
            <person name="Fournier G.P."/>
            <person name="Bickhart D.M."/>
            <person name="DeBoy R.T."/>
            <person name="Nelson K.E."/>
            <person name="Nesbo C.L."/>
            <person name="Doolittle W.F."/>
            <person name="Gogarten J.P."/>
            <person name="Noll K.M."/>
        </authorList>
    </citation>
    <scope>NUCLEOTIDE SEQUENCE [LARGE SCALE GENOMIC DNA]</scope>
    <source>
        <strain evidence="11">ATCC 35602 / DSM 5306 / Rt17-B1</strain>
    </source>
</reference>
<feature type="transmembrane region" description="Helical" evidence="9">
    <location>
        <begin position="109"/>
        <end position="128"/>
    </location>
</feature>
<reference evidence="10 11" key="1">
    <citation type="submission" date="2007-07" db="EMBL/GenBank/DDBJ databases">
        <title>Complete sequence of Fervidobacterium nodosum Rt17-B1.</title>
        <authorList>
            <consortium name="US DOE Joint Genome Institute"/>
            <person name="Copeland A."/>
            <person name="Lucas S."/>
            <person name="Lapidus A."/>
            <person name="Barry K."/>
            <person name="Glavina del Rio T."/>
            <person name="Dalin E."/>
            <person name="Tice H."/>
            <person name="Pitluck S."/>
            <person name="Saunders E."/>
            <person name="Brettin T."/>
            <person name="Bruce D."/>
            <person name="Detter J.C."/>
            <person name="Han C."/>
            <person name="Schmutz J."/>
            <person name="Larimer F."/>
            <person name="Land M."/>
            <person name="Hauser L."/>
            <person name="Kyrpides N."/>
            <person name="Mikhailova N."/>
            <person name="Nelson K."/>
            <person name="Gogarten J.P."/>
            <person name="Noll K."/>
            <person name="Richardson P."/>
        </authorList>
    </citation>
    <scope>NUCLEOTIDE SEQUENCE [LARGE SCALE GENOMIC DNA]</scope>
    <source>
        <strain evidence="11">ATCC 35602 / DSM 5306 / Rt17-B1</strain>
    </source>
</reference>
<keyword evidence="1" id="KW-0813">Transport</keyword>
<organism evidence="10 11">
    <name type="scientific">Fervidobacterium nodosum (strain ATCC 35602 / DSM 5306 / Rt17-B1)</name>
    <dbReference type="NCBI Taxonomy" id="381764"/>
    <lineage>
        <taxon>Bacteria</taxon>
        <taxon>Thermotogati</taxon>
        <taxon>Thermotogota</taxon>
        <taxon>Thermotogae</taxon>
        <taxon>Thermotogales</taxon>
        <taxon>Fervidobacteriaceae</taxon>
        <taxon>Fervidobacterium</taxon>
    </lineage>
</organism>
<evidence type="ECO:0000256" key="7">
    <source>
        <dbReference type="ARBA" id="ARBA00022989"/>
    </source>
</evidence>
<keyword evidence="2" id="KW-0597">Phosphoprotein</keyword>
<evidence type="ECO:0000313" key="11">
    <source>
        <dbReference type="Proteomes" id="UP000002415"/>
    </source>
</evidence>
<dbReference type="PANTHER" id="PTHR30578:SF1">
    <property type="entry name" value="NA(+)-TRANSLOCATING NADH-QUINONE REDUCTASE SUBUNIT B"/>
    <property type="match status" value="1"/>
</dbReference>
<name>A7HKQ1_FERNB</name>
<evidence type="ECO:0000256" key="5">
    <source>
        <dbReference type="ARBA" id="ARBA00022692"/>
    </source>
</evidence>
<keyword evidence="11" id="KW-1185">Reference proteome</keyword>
<evidence type="ECO:0000256" key="8">
    <source>
        <dbReference type="ARBA" id="ARBA00023136"/>
    </source>
</evidence>
<dbReference type="STRING" id="381764.Fnod_0629"/>
<gene>
    <name evidence="10" type="ordered locus">Fnod_0629</name>
</gene>